<sequence>MENLDNEEGVLMKKCPNCGALMEEDVNFCTKCGQDLATIATEVKQEASNQTQVVQKESIDSQFKRYWQWCTESWKHPATSTVETEQWYGYLTLIIEDVLLVLGLYYFAKSILIDAMGIADHMGVNTGNLSGVDIPFNVVLTALISIIVFQVIVIGSHYLAYKFIYDRQPKLLNFVNRGVHASNFNLLFVTLFFLLMLLGLNSIRFATILLVLIVALFFMGQQVILLADKDAKRDRIYGFLIAFGIIFVCIMVLNSIIYNSVLHTVINEAFSTIH</sequence>
<keyword evidence="1" id="KW-0472">Membrane</keyword>
<protein>
    <recommendedName>
        <fullName evidence="2">Putative zinc-ribbon domain-containing protein</fullName>
    </recommendedName>
</protein>
<dbReference type="Pfam" id="PF13248">
    <property type="entry name" value="Zn_ribbon_3"/>
    <property type="match status" value="1"/>
</dbReference>
<accession>A0ABX9LUQ0</accession>
<gene>
    <name evidence="3" type="ORF">DS834_04260</name>
</gene>
<evidence type="ECO:0000259" key="2">
    <source>
        <dbReference type="Pfam" id="PF13248"/>
    </source>
</evidence>
<dbReference type="Proteomes" id="UP000283380">
    <property type="component" value="Unassembled WGS sequence"/>
</dbReference>
<feature type="transmembrane region" description="Helical" evidence="1">
    <location>
        <begin position="138"/>
        <end position="161"/>
    </location>
</feature>
<keyword evidence="4" id="KW-1185">Reference proteome</keyword>
<comment type="caution">
    <text evidence="3">The sequence shown here is derived from an EMBL/GenBank/DDBJ whole genome shotgun (WGS) entry which is preliminary data.</text>
</comment>
<keyword evidence="1" id="KW-1133">Transmembrane helix</keyword>
<evidence type="ECO:0000256" key="1">
    <source>
        <dbReference type="SAM" id="Phobius"/>
    </source>
</evidence>
<reference evidence="3 4" key="1">
    <citation type="submission" date="2018-07" db="EMBL/GenBank/DDBJ databases">
        <title>Genome sequences of six Lactobacillus spp. isolated from bumble bee guts.</title>
        <authorList>
            <person name="Motta E.V.S."/>
            <person name="Moran N.A."/>
        </authorList>
    </citation>
    <scope>NUCLEOTIDE SEQUENCE [LARGE SCALE GENOMIC DNA]</scope>
    <source>
        <strain evidence="3 4">BI-4G</strain>
    </source>
</reference>
<feature type="domain" description="Putative zinc-ribbon" evidence="2">
    <location>
        <begin position="12"/>
        <end position="36"/>
    </location>
</feature>
<dbReference type="InterPro" id="IPR059113">
    <property type="entry name" value="Znf_ribbon"/>
</dbReference>
<feature type="transmembrane region" description="Helical" evidence="1">
    <location>
        <begin position="182"/>
        <end position="200"/>
    </location>
</feature>
<dbReference type="EMBL" id="QOCU01000003">
    <property type="protein sequence ID" value="RHW52444.1"/>
    <property type="molecule type" value="Genomic_DNA"/>
</dbReference>
<organism evidence="3 4">
    <name type="scientific">Lactobacillus bombicola</name>
    <dbReference type="NCBI Taxonomy" id="1505723"/>
    <lineage>
        <taxon>Bacteria</taxon>
        <taxon>Bacillati</taxon>
        <taxon>Bacillota</taxon>
        <taxon>Bacilli</taxon>
        <taxon>Lactobacillales</taxon>
        <taxon>Lactobacillaceae</taxon>
        <taxon>Lactobacillus</taxon>
    </lineage>
</organism>
<feature type="transmembrane region" description="Helical" evidence="1">
    <location>
        <begin position="239"/>
        <end position="258"/>
    </location>
</feature>
<name>A0ABX9LUQ0_9LACO</name>
<feature type="transmembrane region" description="Helical" evidence="1">
    <location>
        <begin position="206"/>
        <end position="227"/>
    </location>
</feature>
<evidence type="ECO:0000313" key="3">
    <source>
        <dbReference type="EMBL" id="RHW52444.1"/>
    </source>
</evidence>
<evidence type="ECO:0000313" key="4">
    <source>
        <dbReference type="Proteomes" id="UP000283380"/>
    </source>
</evidence>
<proteinExistence type="predicted"/>
<keyword evidence="1" id="KW-0812">Transmembrane</keyword>